<dbReference type="CDD" id="cd00882">
    <property type="entry name" value="Ras_like_GTPase"/>
    <property type="match status" value="1"/>
</dbReference>
<dbReference type="SUPFAM" id="SSF52540">
    <property type="entry name" value="P-loop containing nucleoside triphosphate hydrolases"/>
    <property type="match status" value="1"/>
</dbReference>
<keyword evidence="2" id="KW-0175">Coiled coil</keyword>
<evidence type="ECO:0000313" key="4">
    <source>
        <dbReference type="EMBL" id="CAH0106879.1"/>
    </source>
</evidence>
<keyword evidence="1" id="KW-0547">Nucleotide-binding</keyword>
<gene>
    <name evidence="4" type="ORF">DGAL_LOCUS10042</name>
</gene>
<dbReference type="InterPro" id="IPR027417">
    <property type="entry name" value="P-loop_NTPase"/>
</dbReference>
<reference evidence="4" key="1">
    <citation type="submission" date="2021-11" db="EMBL/GenBank/DDBJ databases">
        <authorList>
            <person name="Schell T."/>
        </authorList>
    </citation>
    <scope>NUCLEOTIDE SEQUENCE</scope>
    <source>
        <strain evidence="4">M5</strain>
    </source>
</reference>
<dbReference type="FunFam" id="3.40.50.300:FF:002049">
    <property type="entry name" value="Si:ch73-170d6.2"/>
    <property type="match status" value="1"/>
</dbReference>
<keyword evidence="5" id="KW-1185">Reference proteome</keyword>
<evidence type="ECO:0000256" key="1">
    <source>
        <dbReference type="RuleBase" id="RU004560"/>
    </source>
</evidence>
<organism evidence="4 5">
    <name type="scientific">Daphnia galeata</name>
    <dbReference type="NCBI Taxonomy" id="27404"/>
    <lineage>
        <taxon>Eukaryota</taxon>
        <taxon>Metazoa</taxon>
        <taxon>Ecdysozoa</taxon>
        <taxon>Arthropoda</taxon>
        <taxon>Crustacea</taxon>
        <taxon>Branchiopoda</taxon>
        <taxon>Diplostraca</taxon>
        <taxon>Cladocera</taxon>
        <taxon>Anomopoda</taxon>
        <taxon>Daphniidae</taxon>
        <taxon>Daphnia</taxon>
    </lineage>
</organism>
<dbReference type="AlphaFoldDB" id="A0A8J2WPP8"/>
<dbReference type="PANTHER" id="PTHR32046">
    <property type="entry name" value="G DOMAIN-CONTAINING PROTEIN"/>
    <property type="match status" value="1"/>
</dbReference>
<name>A0A8J2WPP8_9CRUS</name>
<dbReference type="Proteomes" id="UP000789390">
    <property type="component" value="Unassembled WGS sequence"/>
</dbReference>
<evidence type="ECO:0000313" key="5">
    <source>
        <dbReference type="Proteomes" id="UP000789390"/>
    </source>
</evidence>
<dbReference type="OrthoDB" id="2386367at2759"/>
<protein>
    <recommendedName>
        <fullName evidence="3">Septin-type G domain-containing protein</fullName>
    </recommendedName>
</protein>
<dbReference type="PANTHER" id="PTHR32046:SF14">
    <property type="match status" value="1"/>
</dbReference>
<dbReference type="EMBL" id="CAKKLH010000235">
    <property type="protein sequence ID" value="CAH0106879.1"/>
    <property type="molecule type" value="Genomic_DNA"/>
</dbReference>
<evidence type="ECO:0000256" key="2">
    <source>
        <dbReference type="SAM" id="Coils"/>
    </source>
</evidence>
<feature type="coiled-coil region" evidence="2">
    <location>
        <begin position="433"/>
        <end position="485"/>
    </location>
</feature>
<feature type="domain" description="Septin-type G" evidence="3">
    <location>
        <begin position="57"/>
        <end position="138"/>
    </location>
</feature>
<evidence type="ECO:0000259" key="3">
    <source>
        <dbReference type="Pfam" id="PF00735"/>
    </source>
</evidence>
<comment type="caution">
    <text evidence="4">The sequence shown here is derived from an EMBL/GenBank/DDBJ whole genome shotgun (WGS) entry which is preliminary data.</text>
</comment>
<dbReference type="GO" id="GO:0005525">
    <property type="term" value="F:GTP binding"/>
    <property type="evidence" value="ECO:0007669"/>
    <property type="project" value="UniProtKB-KW"/>
</dbReference>
<dbReference type="Gene3D" id="3.40.50.300">
    <property type="entry name" value="P-loop containing nucleotide triphosphate hydrolases"/>
    <property type="match status" value="1"/>
</dbReference>
<sequence>MASQKNERLTSIVKKCPKPKYENQMMLFKLPLEKSSTIVNGYSFGEPNLKQYIPSKTILVIGATGSGKTTWINAMINYVLGVEWDDPFRFVLIDEQVKGGSQAHSQTQGVTVYDIYHQKEFRVPFSLTIIDTPGFGDTQGIERDKKISSDIANLFTDKKGIKELDAVGFVVPAALPRLTNVQKYIFNSVLSLFGKDVKENVRFLATFADGKRPKVLEAILAAELPCRLDSKELPCYQKFNNGAIYSNNQDDEDSISPNLWEDGMKNFKLFFEELSEMPTKSLQITQELLGNRKQMELKLQWMQGAIQKHLSKMEELRKKEALIELNQAEIDANQNFKIKVQVAKKVKESYHLTTLCCTICETTCQTHCSRNVSIWHSEAFNAIPTVMAAIPISGWLAVGTQYVRNKVIDPTCNICKCVSTKHEKGEFRWVSKHVEETQTLQDMKENYEAAQGKKMNAEQLVKALKKDVEDQKKKIVKEIDEIKDLHNSLKKIALHGDPLSTPEYIRMLIENEKNEHQEGYKERVKNLEELLPFAKMTDDIVNDAAGYMEQKLKC</sequence>
<accession>A0A8J2WPP8</accession>
<proteinExistence type="inferred from homology"/>
<dbReference type="Pfam" id="PF00735">
    <property type="entry name" value="Septin"/>
    <property type="match status" value="1"/>
</dbReference>
<comment type="similarity">
    <text evidence="1">Belongs to the TRAFAC class TrmE-Era-EngA-EngB-Septin-like GTPase superfamily. Septin GTPase family.</text>
</comment>
<keyword evidence="1" id="KW-0342">GTP-binding</keyword>
<dbReference type="InterPro" id="IPR030379">
    <property type="entry name" value="G_SEPTIN_dom"/>
</dbReference>